<dbReference type="Gene3D" id="2.60.40.10">
    <property type="entry name" value="Immunoglobulins"/>
    <property type="match status" value="2"/>
</dbReference>
<organism evidence="8 9">
    <name type="scientific">Alistipes shahii</name>
    <dbReference type="NCBI Taxonomy" id="328814"/>
    <lineage>
        <taxon>Bacteria</taxon>
        <taxon>Pseudomonadati</taxon>
        <taxon>Bacteroidota</taxon>
        <taxon>Bacteroidia</taxon>
        <taxon>Bacteroidales</taxon>
        <taxon>Rikenellaceae</taxon>
        <taxon>Alistipes</taxon>
    </lineage>
</organism>
<accession>A0A5B3G1L9</accession>
<dbReference type="PANTHER" id="PTHR37833:SF1">
    <property type="entry name" value="SIGNAL PEPTIDE PROTEIN"/>
    <property type="match status" value="1"/>
</dbReference>
<evidence type="ECO:0000256" key="6">
    <source>
        <dbReference type="SAM" id="SignalP"/>
    </source>
</evidence>
<keyword evidence="6" id="KW-0732">Signal</keyword>
<evidence type="ECO:0000256" key="3">
    <source>
        <dbReference type="ARBA" id="ARBA00022490"/>
    </source>
</evidence>
<keyword evidence="4" id="KW-0969">Cilium</keyword>
<sequence>MIPNRVIFLILLTLCALTASAQEHLSFRPDTWDFGTIRETDGRVSHTFTGVNRGDSPLVILDVVTTCGCTVPDFSKKPILPGEKTQITVTYDPANRPGSFTKELWVYSSEKRKIATLTVQGSVIPRQKTVEELYPVDAGGGLRLASTLNAFSYIYPGRQVQAAIGYANTSKRPVRLELRPETTSGALRTDYPKQIAPGERGEINFTYLIPADKPRYGTVRDALEVLIDGRSNGTTLVTHGIGVDPQPADATQNAPKADFSENILKFGPVKHAGPVRKKHFTLSNAGGAELIVRAVEGEGHVATTLAPGQKIAPGDSLRCEILLDPRTQDYGIVTEHLVVVTNDPVRPMRRIRVTAIIEE</sequence>
<feature type="domain" description="HYDIN/VesB/CFA65-like Ig-like" evidence="7">
    <location>
        <begin position="255"/>
        <end position="353"/>
    </location>
</feature>
<dbReference type="EMBL" id="VVXK01000019">
    <property type="protein sequence ID" value="KAA2367306.1"/>
    <property type="molecule type" value="Genomic_DNA"/>
</dbReference>
<dbReference type="Proteomes" id="UP000323567">
    <property type="component" value="Unassembled WGS sequence"/>
</dbReference>
<evidence type="ECO:0000256" key="5">
    <source>
        <dbReference type="ARBA" id="ARBA00023273"/>
    </source>
</evidence>
<dbReference type="AlphaFoldDB" id="A0A5B3G1L9"/>
<evidence type="ECO:0000256" key="4">
    <source>
        <dbReference type="ARBA" id="ARBA00023069"/>
    </source>
</evidence>
<evidence type="ECO:0000259" key="7">
    <source>
        <dbReference type="Pfam" id="PF22544"/>
    </source>
</evidence>
<gene>
    <name evidence="8" type="ORF">F2Y13_11930</name>
</gene>
<keyword evidence="5" id="KW-0966">Cell projection</keyword>
<dbReference type="InterPro" id="IPR053879">
    <property type="entry name" value="HYDIN_VesB_CFA65-like_Ig"/>
</dbReference>
<evidence type="ECO:0000256" key="2">
    <source>
        <dbReference type="ARBA" id="ARBA00004496"/>
    </source>
</evidence>
<dbReference type="GO" id="GO:0005737">
    <property type="term" value="C:cytoplasm"/>
    <property type="evidence" value="ECO:0007669"/>
    <property type="project" value="UniProtKB-SubCell"/>
</dbReference>
<name>A0A5B3G1L9_9BACT</name>
<dbReference type="Pfam" id="PF22544">
    <property type="entry name" value="HYDIN_VesB_CFA65-like_Ig"/>
    <property type="match status" value="1"/>
</dbReference>
<reference evidence="8 9" key="1">
    <citation type="journal article" date="2019" name="Nat. Med.">
        <title>A library of human gut bacterial isolates paired with longitudinal multiomics data enables mechanistic microbiome research.</title>
        <authorList>
            <person name="Poyet M."/>
            <person name="Groussin M."/>
            <person name="Gibbons S.M."/>
            <person name="Avila-Pacheco J."/>
            <person name="Jiang X."/>
            <person name="Kearney S.M."/>
            <person name="Perrotta A.R."/>
            <person name="Berdy B."/>
            <person name="Zhao S."/>
            <person name="Lieberman T.D."/>
            <person name="Swanson P.K."/>
            <person name="Smith M."/>
            <person name="Roesemann S."/>
            <person name="Alexander J.E."/>
            <person name="Rich S.A."/>
            <person name="Livny J."/>
            <person name="Vlamakis H."/>
            <person name="Clish C."/>
            <person name="Bullock K."/>
            <person name="Deik A."/>
            <person name="Scott J."/>
            <person name="Pierce K.A."/>
            <person name="Xavier R.J."/>
            <person name="Alm E.J."/>
        </authorList>
    </citation>
    <scope>NUCLEOTIDE SEQUENCE [LARGE SCALE GENOMIC DNA]</scope>
    <source>
        <strain evidence="8 9">BIOML-A2</strain>
    </source>
</reference>
<feature type="signal peptide" evidence="6">
    <location>
        <begin position="1"/>
        <end position="21"/>
    </location>
</feature>
<comment type="caution">
    <text evidence="8">The sequence shown here is derived from an EMBL/GenBank/DDBJ whole genome shotgun (WGS) entry which is preliminary data.</text>
</comment>
<evidence type="ECO:0000256" key="1">
    <source>
        <dbReference type="ARBA" id="ARBA00004138"/>
    </source>
</evidence>
<dbReference type="PANTHER" id="PTHR37833">
    <property type="entry name" value="LIPOPROTEIN-RELATED"/>
    <property type="match status" value="1"/>
</dbReference>
<dbReference type="Pfam" id="PF07610">
    <property type="entry name" value="DUF1573"/>
    <property type="match status" value="1"/>
</dbReference>
<protein>
    <submittedName>
        <fullName evidence="8">DUF1573 domain-containing protein</fullName>
    </submittedName>
</protein>
<evidence type="ECO:0000313" key="8">
    <source>
        <dbReference type="EMBL" id="KAA2367306.1"/>
    </source>
</evidence>
<feature type="chain" id="PRO_5023129954" evidence="6">
    <location>
        <begin position="22"/>
        <end position="359"/>
    </location>
</feature>
<evidence type="ECO:0000313" key="9">
    <source>
        <dbReference type="Proteomes" id="UP000323567"/>
    </source>
</evidence>
<dbReference type="InterPro" id="IPR011467">
    <property type="entry name" value="DUF1573"/>
</dbReference>
<dbReference type="InterPro" id="IPR013783">
    <property type="entry name" value="Ig-like_fold"/>
</dbReference>
<keyword evidence="3" id="KW-0963">Cytoplasm</keyword>
<comment type="subcellular location">
    <subcellularLocation>
        <location evidence="1">Cell projection</location>
        <location evidence="1">Cilium</location>
    </subcellularLocation>
    <subcellularLocation>
        <location evidence="2">Cytoplasm</location>
    </subcellularLocation>
</comment>
<proteinExistence type="predicted"/>
<dbReference type="RefSeq" id="WP_149887654.1">
    <property type="nucleotide sequence ID" value="NZ_CAUENT010000020.1"/>
</dbReference>